<evidence type="ECO:0000256" key="2">
    <source>
        <dbReference type="ARBA" id="ARBA00024195"/>
    </source>
</evidence>
<feature type="non-terminal residue" evidence="4">
    <location>
        <position position="1"/>
    </location>
</feature>
<accession>A0A1B6K9B9</accession>
<dbReference type="AlphaFoldDB" id="A0A1B6K9B9"/>
<evidence type="ECO:0000256" key="1">
    <source>
        <dbReference type="ARBA" id="ARBA00023157"/>
    </source>
</evidence>
<dbReference type="Gene3D" id="2.40.10.10">
    <property type="entry name" value="Trypsin-like serine proteases"/>
    <property type="match status" value="1"/>
</dbReference>
<protein>
    <recommendedName>
        <fullName evidence="3">Peptidase S1 domain-containing protein</fullName>
    </recommendedName>
</protein>
<dbReference type="GO" id="GO:0006508">
    <property type="term" value="P:proteolysis"/>
    <property type="evidence" value="ECO:0007669"/>
    <property type="project" value="InterPro"/>
</dbReference>
<evidence type="ECO:0000313" key="4">
    <source>
        <dbReference type="EMBL" id="JAT08048.1"/>
    </source>
</evidence>
<dbReference type="GO" id="GO:0004252">
    <property type="term" value="F:serine-type endopeptidase activity"/>
    <property type="evidence" value="ECO:0007669"/>
    <property type="project" value="InterPro"/>
</dbReference>
<feature type="domain" description="Peptidase S1" evidence="3">
    <location>
        <begin position="60"/>
        <end position="225"/>
    </location>
</feature>
<dbReference type="PANTHER" id="PTHR24256">
    <property type="entry name" value="TRYPTASE-RELATED"/>
    <property type="match status" value="1"/>
</dbReference>
<name>A0A1B6K9B9_9HEMI</name>
<dbReference type="InterPro" id="IPR001254">
    <property type="entry name" value="Trypsin_dom"/>
</dbReference>
<dbReference type="InterPro" id="IPR009003">
    <property type="entry name" value="Peptidase_S1_PA"/>
</dbReference>
<keyword evidence="1" id="KW-1015">Disulfide bond</keyword>
<proteinExistence type="inferred from homology"/>
<dbReference type="SUPFAM" id="SSF50494">
    <property type="entry name" value="Trypsin-like serine proteases"/>
    <property type="match status" value="1"/>
</dbReference>
<evidence type="ECO:0000259" key="3">
    <source>
        <dbReference type="Pfam" id="PF00089"/>
    </source>
</evidence>
<dbReference type="InterPro" id="IPR051487">
    <property type="entry name" value="Ser/Thr_Proteases_Immune/Dev"/>
</dbReference>
<organism evidence="4">
    <name type="scientific">Graphocephala atropunctata</name>
    <dbReference type="NCBI Taxonomy" id="36148"/>
    <lineage>
        <taxon>Eukaryota</taxon>
        <taxon>Metazoa</taxon>
        <taxon>Ecdysozoa</taxon>
        <taxon>Arthropoda</taxon>
        <taxon>Hexapoda</taxon>
        <taxon>Insecta</taxon>
        <taxon>Pterygota</taxon>
        <taxon>Neoptera</taxon>
        <taxon>Paraneoptera</taxon>
        <taxon>Hemiptera</taxon>
        <taxon>Auchenorrhyncha</taxon>
        <taxon>Membracoidea</taxon>
        <taxon>Cicadellidae</taxon>
        <taxon>Cicadellinae</taxon>
        <taxon>Cicadellini</taxon>
        <taxon>Graphocephala</taxon>
    </lineage>
</organism>
<dbReference type="EMBL" id="GEBQ01031929">
    <property type="protein sequence ID" value="JAT08048.1"/>
    <property type="molecule type" value="Transcribed_RNA"/>
</dbReference>
<gene>
    <name evidence="4" type="ORF">g.35708</name>
</gene>
<reference evidence="4" key="1">
    <citation type="submission" date="2015-11" db="EMBL/GenBank/DDBJ databases">
        <title>De novo transcriptome assembly of four potential Pierce s Disease insect vectors from Arizona vineyards.</title>
        <authorList>
            <person name="Tassone E.E."/>
        </authorList>
    </citation>
    <scope>NUCLEOTIDE SEQUENCE</scope>
</reference>
<dbReference type="InterPro" id="IPR043504">
    <property type="entry name" value="Peptidase_S1_PA_chymotrypsin"/>
</dbReference>
<comment type="similarity">
    <text evidence="2">Belongs to the peptidase S1 family. CLIP subfamily.</text>
</comment>
<sequence>ISVRYIISSSFCRFHYGFETNIALTGEYETSNLDNENEQTYVLSAILPYRSFGFRYTEEYDHPPINAEKVDVALYMTAHDVLLHHNVRPACLFYLPRAFFDTPVPVNYTILQFGGFSIDAQESYRSELEGTIDLYAMPRSACNDKSNFNKYEDPYYAEFGVRGLDKMCYSSPTTRKPCKYDRGGPLYARINKPFCSILLLGVLSSQLKRCGLIQPNVFTDVRNVLAEIEDEVWGDYTFLDVFDKDMVRPSCSSENEFLMFFNTFH</sequence>
<dbReference type="Pfam" id="PF00089">
    <property type="entry name" value="Trypsin"/>
    <property type="match status" value="1"/>
</dbReference>